<evidence type="ECO:0000313" key="3">
    <source>
        <dbReference type="Proteomes" id="UP000567885"/>
    </source>
</evidence>
<name>A0A8H5TW43_FUSHE</name>
<comment type="caution">
    <text evidence="2">The sequence shown here is derived from an EMBL/GenBank/DDBJ whole genome shotgun (WGS) entry which is preliminary data.</text>
</comment>
<keyword evidence="3" id="KW-1185">Reference proteome</keyword>
<evidence type="ECO:0000313" key="2">
    <source>
        <dbReference type="EMBL" id="KAF5676558.1"/>
    </source>
</evidence>
<reference evidence="2 3" key="1">
    <citation type="submission" date="2020-05" db="EMBL/GenBank/DDBJ databases">
        <title>Identification and distribution of gene clusters putatively required for synthesis of sphingolipid metabolism inhibitors in phylogenetically diverse species of the filamentous fungus Fusarium.</title>
        <authorList>
            <person name="Kim H.-S."/>
            <person name="Busman M."/>
            <person name="Brown D.W."/>
            <person name="Divon H."/>
            <person name="Uhlig S."/>
            <person name="Proctor R.H."/>
        </authorList>
    </citation>
    <scope>NUCLEOTIDE SEQUENCE [LARGE SCALE GENOMIC DNA]</scope>
    <source>
        <strain evidence="2 3">NRRL 20693</strain>
    </source>
</reference>
<sequence length="210" mass="23547">MFRIGSNELISVTANLTDVYDSDLQIAGLLDYCILPRVCAAHNDNDGEMFCGQVFPPALRFKEMIAFDVEAQLRDGDDPSSIKKVISSWTTALAQVKDDLVMPSRLQTLMNGVAAVCIVATLLSFALLPLTTLYLTILRDHLRRWMLYILAFLDVFIFLNVAPFFLSSTLWMRAQGISSVFLGLKMCSGDDNVKVKVDACVYERSPYYHI</sequence>
<organism evidence="2 3">
    <name type="scientific">Fusarium heterosporum</name>
    <dbReference type="NCBI Taxonomy" id="42747"/>
    <lineage>
        <taxon>Eukaryota</taxon>
        <taxon>Fungi</taxon>
        <taxon>Dikarya</taxon>
        <taxon>Ascomycota</taxon>
        <taxon>Pezizomycotina</taxon>
        <taxon>Sordariomycetes</taxon>
        <taxon>Hypocreomycetidae</taxon>
        <taxon>Hypocreales</taxon>
        <taxon>Nectriaceae</taxon>
        <taxon>Fusarium</taxon>
        <taxon>Fusarium heterosporum species complex</taxon>
    </lineage>
</organism>
<feature type="transmembrane region" description="Helical" evidence="1">
    <location>
        <begin position="145"/>
        <end position="166"/>
    </location>
</feature>
<dbReference type="Proteomes" id="UP000567885">
    <property type="component" value="Unassembled WGS sequence"/>
</dbReference>
<keyword evidence="1" id="KW-1133">Transmembrane helix</keyword>
<evidence type="ECO:0000256" key="1">
    <source>
        <dbReference type="SAM" id="Phobius"/>
    </source>
</evidence>
<feature type="transmembrane region" description="Helical" evidence="1">
    <location>
        <begin position="112"/>
        <end position="133"/>
    </location>
</feature>
<dbReference type="EMBL" id="JAAGWQ010000032">
    <property type="protein sequence ID" value="KAF5676558.1"/>
    <property type="molecule type" value="Genomic_DNA"/>
</dbReference>
<keyword evidence="1" id="KW-0812">Transmembrane</keyword>
<gene>
    <name evidence="2" type="ORF">FHETE_2054</name>
</gene>
<accession>A0A8H5TW43</accession>
<keyword evidence="1" id="KW-0472">Membrane</keyword>
<dbReference type="AlphaFoldDB" id="A0A8H5TW43"/>
<proteinExistence type="predicted"/>
<dbReference type="OrthoDB" id="4590557at2759"/>
<protein>
    <submittedName>
        <fullName evidence="2">Uncharacterized protein</fullName>
    </submittedName>
</protein>